<accession>A0A5B6UZR0</accession>
<proteinExistence type="predicted"/>
<protein>
    <submittedName>
        <fullName evidence="1">Uncharacterized protein</fullName>
    </submittedName>
</protein>
<dbReference type="Proteomes" id="UP000325315">
    <property type="component" value="Unassembled WGS sequence"/>
</dbReference>
<dbReference type="AlphaFoldDB" id="A0A5B6UZR0"/>
<dbReference type="EMBL" id="SMMG02000009">
    <property type="protein sequence ID" value="KAA3461285.1"/>
    <property type="molecule type" value="Genomic_DNA"/>
</dbReference>
<keyword evidence="2" id="KW-1185">Reference proteome</keyword>
<name>A0A5B6UZR0_9ROSI</name>
<gene>
    <name evidence="1" type="ORF">EPI10_027864</name>
</gene>
<evidence type="ECO:0000313" key="1">
    <source>
        <dbReference type="EMBL" id="KAA3461285.1"/>
    </source>
</evidence>
<evidence type="ECO:0000313" key="2">
    <source>
        <dbReference type="Proteomes" id="UP000325315"/>
    </source>
</evidence>
<comment type="caution">
    <text evidence="1">The sequence shown here is derived from an EMBL/GenBank/DDBJ whole genome shotgun (WGS) entry which is preliminary data.</text>
</comment>
<organism evidence="1 2">
    <name type="scientific">Gossypium australe</name>
    <dbReference type="NCBI Taxonomy" id="47621"/>
    <lineage>
        <taxon>Eukaryota</taxon>
        <taxon>Viridiplantae</taxon>
        <taxon>Streptophyta</taxon>
        <taxon>Embryophyta</taxon>
        <taxon>Tracheophyta</taxon>
        <taxon>Spermatophyta</taxon>
        <taxon>Magnoliopsida</taxon>
        <taxon>eudicotyledons</taxon>
        <taxon>Gunneridae</taxon>
        <taxon>Pentapetalae</taxon>
        <taxon>rosids</taxon>
        <taxon>malvids</taxon>
        <taxon>Malvales</taxon>
        <taxon>Malvaceae</taxon>
        <taxon>Malvoideae</taxon>
        <taxon>Gossypium</taxon>
    </lineage>
</organism>
<sequence length="63" mass="6920">MVVDASANGTLLDKSYNEAYEIGTSRRVARAMELDAITSLITQVSSLINMIKTLKMPSIVQEM</sequence>
<reference evidence="2" key="1">
    <citation type="journal article" date="2019" name="Plant Biotechnol. J.">
        <title>Genome sequencing of the Australian wild diploid species Gossypium australe highlights disease resistance and delayed gland morphogenesis.</title>
        <authorList>
            <person name="Cai Y."/>
            <person name="Cai X."/>
            <person name="Wang Q."/>
            <person name="Wang P."/>
            <person name="Zhang Y."/>
            <person name="Cai C."/>
            <person name="Xu Y."/>
            <person name="Wang K."/>
            <person name="Zhou Z."/>
            <person name="Wang C."/>
            <person name="Geng S."/>
            <person name="Li B."/>
            <person name="Dong Q."/>
            <person name="Hou Y."/>
            <person name="Wang H."/>
            <person name="Ai P."/>
            <person name="Liu Z."/>
            <person name="Yi F."/>
            <person name="Sun M."/>
            <person name="An G."/>
            <person name="Cheng J."/>
            <person name="Zhang Y."/>
            <person name="Shi Q."/>
            <person name="Xie Y."/>
            <person name="Shi X."/>
            <person name="Chang Y."/>
            <person name="Huang F."/>
            <person name="Chen Y."/>
            <person name="Hong S."/>
            <person name="Mi L."/>
            <person name="Sun Q."/>
            <person name="Zhang L."/>
            <person name="Zhou B."/>
            <person name="Peng R."/>
            <person name="Zhang X."/>
            <person name="Liu F."/>
        </authorList>
    </citation>
    <scope>NUCLEOTIDE SEQUENCE [LARGE SCALE GENOMIC DNA]</scope>
    <source>
        <strain evidence="2">cv. PA1801</strain>
    </source>
</reference>